<dbReference type="AlphaFoldDB" id="A0A1J7C102"/>
<proteinExistence type="predicted"/>
<evidence type="ECO:0000313" key="2">
    <source>
        <dbReference type="Proteomes" id="UP000243342"/>
    </source>
</evidence>
<reference evidence="1 2" key="1">
    <citation type="submission" date="2016-10" db="EMBL/GenBank/DDBJ databases">
        <title>Genome sequence of Streptomyces gilvigriseus MUSC 26.</title>
        <authorList>
            <person name="Lee L.-H."/>
            <person name="Ser H.-L."/>
        </authorList>
    </citation>
    <scope>NUCLEOTIDE SEQUENCE [LARGE SCALE GENOMIC DNA]</scope>
    <source>
        <strain evidence="1 2">MUSC 26</strain>
    </source>
</reference>
<sequence length="431" mass="46671">MHPFRGLRYNPAKVSSLGNVTSPPYDVIEPDGVRRLETLDPHNVVRLILPHDSNGTTYREAADSLRSWISAGVLVPDPAPALYVYEQQQGGRVQRGVIGTLDITPPPAGIVLPHESVVPEIVADRTELMRTAEANHDPLLLTHSGADQDGADTVDQVVRREPALETTTPDGVRHRLWATSDPAEIARIAGALAGSRALIADGHHRWAGYLRMQRSQHSGLSTAHRPTPWDRGLVLLVDTDRYPLRIQPIHRVLPRLTPQHALARLGEAGTVEEIAAANAAGLAPEDATAAALAVLGSRPEDANALVVAGPDESGRPRFHLLTRPNPQLLRRAVRPDMPLSWRRLDATILHRALIAQLWGVPDDPEHIGYPHDAASAVRQAVEANGTAVLLRPVTEAVVRDLAGQGVMMPRKSTSFGPKPATGLVLRDLRLG</sequence>
<dbReference type="PANTHER" id="PTHR36454:SF1">
    <property type="entry name" value="DUF1015 DOMAIN-CONTAINING PROTEIN"/>
    <property type="match status" value="1"/>
</dbReference>
<dbReference type="Pfam" id="PF06245">
    <property type="entry name" value="DUF1015"/>
    <property type="match status" value="1"/>
</dbReference>
<dbReference type="InterPro" id="IPR008323">
    <property type="entry name" value="UCP033563"/>
</dbReference>
<accession>A0A1J7C102</accession>
<organism evidence="1 2">
    <name type="scientific">Mangrovactinospora gilvigrisea</name>
    <dbReference type="NCBI Taxonomy" id="1428644"/>
    <lineage>
        <taxon>Bacteria</taxon>
        <taxon>Bacillati</taxon>
        <taxon>Actinomycetota</taxon>
        <taxon>Actinomycetes</taxon>
        <taxon>Kitasatosporales</taxon>
        <taxon>Streptomycetaceae</taxon>
        <taxon>Mangrovactinospora</taxon>
    </lineage>
</organism>
<dbReference type="Proteomes" id="UP000243342">
    <property type="component" value="Unassembled WGS sequence"/>
</dbReference>
<name>A0A1J7C102_9ACTN</name>
<dbReference type="STRING" id="1428644.BIV57_22595"/>
<dbReference type="PANTHER" id="PTHR36454">
    <property type="entry name" value="LMO2823 PROTEIN"/>
    <property type="match status" value="1"/>
</dbReference>
<comment type="caution">
    <text evidence="1">The sequence shown here is derived from an EMBL/GenBank/DDBJ whole genome shotgun (WGS) entry which is preliminary data.</text>
</comment>
<gene>
    <name evidence="1" type="ORF">BIV57_22595</name>
</gene>
<keyword evidence="2" id="KW-1185">Reference proteome</keyword>
<protein>
    <submittedName>
        <fullName evidence="1">Chromosome partitioning protein ParA</fullName>
    </submittedName>
</protein>
<evidence type="ECO:0000313" key="1">
    <source>
        <dbReference type="EMBL" id="OIV35248.1"/>
    </source>
</evidence>
<dbReference type="PIRSF" id="PIRSF033563">
    <property type="entry name" value="UCP033563"/>
    <property type="match status" value="1"/>
</dbReference>
<dbReference type="EMBL" id="MLCF01000181">
    <property type="protein sequence ID" value="OIV35248.1"/>
    <property type="molecule type" value="Genomic_DNA"/>
</dbReference>